<dbReference type="GO" id="GO:0007165">
    <property type="term" value="P:signal transduction"/>
    <property type="evidence" value="ECO:0007669"/>
    <property type="project" value="UniProtKB-KW"/>
</dbReference>
<dbReference type="AlphaFoldDB" id="F2JRL4"/>
<evidence type="ECO:0000259" key="5">
    <source>
        <dbReference type="PROSITE" id="PS50111"/>
    </source>
</evidence>
<evidence type="ECO:0000256" key="3">
    <source>
        <dbReference type="PROSITE-ProRule" id="PRU00284"/>
    </source>
</evidence>
<feature type="coiled-coil region" evidence="4">
    <location>
        <begin position="479"/>
        <end position="506"/>
    </location>
</feature>
<dbReference type="SMART" id="SM00283">
    <property type="entry name" value="MA"/>
    <property type="match status" value="1"/>
</dbReference>
<dbReference type="KEGG" id="cle:Clole_2225"/>
<dbReference type="RefSeq" id="WP_013657229.1">
    <property type="nucleotide sequence ID" value="NC_015275.1"/>
</dbReference>
<dbReference type="GO" id="GO:0016020">
    <property type="term" value="C:membrane"/>
    <property type="evidence" value="ECO:0007669"/>
    <property type="project" value="InterPro"/>
</dbReference>
<dbReference type="InterPro" id="IPR004089">
    <property type="entry name" value="MCPsignal_dom"/>
</dbReference>
<protein>
    <submittedName>
        <fullName evidence="6">Methyl-accepting chemotaxis sensory transducer with HNOB (Heme) sensor</fullName>
    </submittedName>
</protein>
<dbReference type="STRING" id="642492.Clole_2225"/>
<feature type="domain" description="Methyl-accepting transducer" evidence="5">
    <location>
        <begin position="313"/>
        <end position="563"/>
    </location>
</feature>
<dbReference type="SUPFAM" id="SSF111126">
    <property type="entry name" value="Ligand-binding domain in the NO signalling and Golgi transport"/>
    <property type="match status" value="1"/>
</dbReference>
<dbReference type="InterPro" id="IPR024096">
    <property type="entry name" value="NO_sig/Golgi_transp_ligand-bd"/>
</dbReference>
<gene>
    <name evidence="6" type="ordered locus">Clole_2225</name>
</gene>
<sequence>MKGTVVSTWIKTCRKLYNEQHIDEAMELVNWKRDRVFSPIETVDDTQIFKVIHAIAEKEKVNEKELWKIIGHENIKTFHHDFPSFFKTQNLFSFLRALFDVHIIMTKKFKGAKPPLVQIKAISDYEALLTYESERSMFDYFYGLFEGAMQYFSEKPKVEELERSKNSLTIKITFEAPIYFKKRYFFNNILSLGFIRSLPIKNAIFTGVISLAITFPLLGASLWGKSLVLSGIIAVLSGLSTHLLLKPQKILEEELELLCNNEFSTYGEIKTNDSFEKLYGLINNYKALTRKDFTGIKSVVDEMSSFTSALGNISDSMKGTSNDISEVVEQVADGATEQAKNTEQAAFVLNQNIQALKEIVESEHQNKNELENALSKVNNSYQGVKNTSDHIFNTLGEFDKIREKGLYLETKVHDMTAIIAIVSQIAEQTNLLALNASIEAARAGENGRGFSVVAESIRKLAEQSKAAVQEVNANLALFISEIKLFIEAIQKEYLKLENETKNLESVKNISFEANQSIQAVSSSMIELIHSLTKQADSIGTASSTVEALAAIAEENSASSEEVSASVINYSHEIGSLVDNIQSFKTITSDFQHDLDQHKL</sequence>
<dbReference type="PANTHER" id="PTHR32089">
    <property type="entry name" value="METHYL-ACCEPTING CHEMOTAXIS PROTEIN MCPB"/>
    <property type="match status" value="1"/>
</dbReference>
<comment type="similarity">
    <text evidence="2">Belongs to the methyl-accepting chemotaxis (MCP) protein family.</text>
</comment>
<dbReference type="Pfam" id="PF00015">
    <property type="entry name" value="MCPsignal"/>
    <property type="match status" value="1"/>
</dbReference>
<dbReference type="PANTHER" id="PTHR32089:SF112">
    <property type="entry name" value="LYSOZYME-LIKE PROTEIN-RELATED"/>
    <property type="match status" value="1"/>
</dbReference>
<keyword evidence="7" id="KW-1185">Reference proteome</keyword>
<dbReference type="InterPro" id="IPR038158">
    <property type="entry name" value="H-NOX_domain_sf"/>
</dbReference>
<evidence type="ECO:0000313" key="7">
    <source>
        <dbReference type="Proteomes" id="UP000008467"/>
    </source>
</evidence>
<evidence type="ECO:0000256" key="4">
    <source>
        <dbReference type="SAM" id="Coils"/>
    </source>
</evidence>
<proteinExistence type="inferred from homology"/>
<keyword evidence="1 3" id="KW-0807">Transducer</keyword>
<reference evidence="6 7" key="1">
    <citation type="journal article" date="2011" name="J. Bacteriol.">
        <title>Complete genome sequence of the cellulose-degrading bacterium Cellulosilyticum lentocellum.</title>
        <authorList>
            <consortium name="US DOE Joint Genome Institute"/>
            <person name="Miller D.A."/>
            <person name="Suen G."/>
            <person name="Bruce D."/>
            <person name="Copeland A."/>
            <person name="Cheng J.F."/>
            <person name="Detter C."/>
            <person name="Goodwin L.A."/>
            <person name="Han C.S."/>
            <person name="Hauser L.J."/>
            <person name="Land M.L."/>
            <person name="Lapidus A."/>
            <person name="Lucas S."/>
            <person name="Meincke L."/>
            <person name="Pitluck S."/>
            <person name="Tapia R."/>
            <person name="Teshima H."/>
            <person name="Woyke T."/>
            <person name="Fox B.G."/>
            <person name="Angert E.R."/>
            <person name="Currie C.R."/>
        </authorList>
    </citation>
    <scope>NUCLEOTIDE SEQUENCE [LARGE SCALE GENOMIC DNA]</scope>
    <source>
        <strain evidence="7">ATCC 49066 / DSM 5427 / NCIMB 11756 / RHM5</strain>
    </source>
</reference>
<evidence type="ECO:0000313" key="6">
    <source>
        <dbReference type="EMBL" id="ADZ83935.1"/>
    </source>
</evidence>
<dbReference type="HOGENOM" id="CLU_000445_107_18_9"/>
<dbReference type="InterPro" id="IPR011644">
    <property type="entry name" value="Heme_NO-bd"/>
</dbReference>
<name>F2JRL4_CELLD</name>
<dbReference type="EMBL" id="CP002582">
    <property type="protein sequence ID" value="ADZ83935.1"/>
    <property type="molecule type" value="Genomic_DNA"/>
</dbReference>
<dbReference type="GO" id="GO:0020037">
    <property type="term" value="F:heme binding"/>
    <property type="evidence" value="ECO:0007669"/>
    <property type="project" value="InterPro"/>
</dbReference>
<dbReference type="Gene3D" id="1.10.287.950">
    <property type="entry name" value="Methyl-accepting chemotaxis protein"/>
    <property type="match status" value="1"/>
</dbReference>
<accession>F2JRL4</accession>
<dbReference type="GO" id="GO:0006935">
    <property type="term" value="P:chemotaxis"/>
    <property type="evidence" value="ECO:0007669"/>
    <property type="project" value="InterPro"/>
</dbReference>
<dbReference type="eggNOG" id="COG0840">
    <property type="taxonomic scope" value="Bacteria"/>
</dbReference>
<evidence type="ECO:0000256" key="2">
    <source>
        <dbReference type="ARBA" id="ARBA00029447"/>
    </source>
</evidence>
<organism evidence="6 7">
    <name type="scientific">Cellulosilyticum lentocellum (strain ATCC 49066 / DSM 5427 / NCIMB 11756 / RHM5)</name>
    <name type="common">Clostridium lentocellum</name>
    <dbReference type="NCBI Taxonomy" id="642492"/>
    <lineage>
        <taxon>Bacteria</taxon>
        <taxon>Bacillati</taxon>
        <taxon>Bacillota</taxon>
        <taxon>Clostridia</taxon>
        <taxon>Lachnospirales</taxon>
        <taxon>Cellulosilyticaceae</taxon>
        <taxon>Cellulosilyticum</taxon>
    </lineage>
</organism>
<dbReference type="InterPro" id="IPR004090">
    <property type="entry name" value="Chemotax_Me-accpt_rcpt"/>
</dbReference>
<feature type="coiled-coil region" evidence="4">
    <location>
        <begin position="353"/>
        <end position="387"/>
    </location>
</feature>
<dbReference type="Gene3D" id="3.90.1520.10">
    <property type="entry name" value="H-NOX domain"/>
    <property type="match status" value="1"/>
</dbReference>
<dbReference type="PROSITE" id="PS50111">
    <property type="entry name" value="CHEMOTAXIS_TRANSDUC_2"/>
    <property type="match status" value="1"/>
</dbReference>
<dbReference type="PRINTS" id="PR00260">
    <property type="entry name" value="CHEMTRNSDUCR"/>
</dbReference>
<dbReference type="Pfam" id="PF07700">
    <property type="entry name" value="HNOB"/>
    <property type="match status" value="1"/>
</dbReference>
<keyword evidence="4" id="KW-0175">Coiled coil</keyword>
<evidence type="ECO:0000256" key="1">
    <source>
        <dbReference type="ARBA" id="ARBA00023224"/>
    </source>
</evidence>
<dbReference type="SUPFAM" id="SSF58104">
    <property type="entry name" value="Methyl-accepting chemotaxis protein (MCP) signaling domain"/>
    <property type="match status" value="1"/>
</dbReference>
<dbReference type="Proteomes" id="UP000008467">
    <property type="component" value="Chromosome"/>
</dbReference>
<dbReference type="GO" id="GO:0004888">
    <property type="term" value="F:transmembrane signaling receptor activity"/>
    <property type="evidence" value="ECO:0007669"/>
    <property type="project" value="InterPro"/>
</dbReference>